<evidence type="ECO:0000259" key="3">
    <source>
        <dbReference type="SMART" id="SM00062"/>
    </source>
</evidence>
<comment type="caution">
    <text evidence="4">The sequence shown here is derived from an EMBL/GenBank/DDBJ whole genome shotgun (WGS) entry which is preliminary data.</text>
</comment>
<name>A0ABQ6FH55_9RHOO</name>
<feature type="chain" id="PRO_5045984702" evidence="2">
    <location>
        <begin position="28"/>
        <end position="304"/>
    </location>
</feature>
<reference evidence="5" key="1">
    <citation type="journal article" date="2019" name="Int. J. Syst. Evol. Microbiol.">
        <title>The Global Catalogue of Microorganisms (GCM) 10K type strain sequencing project: providing services to taxonomists for standard genome sequencing and annotation.</title>
        <authorList>
            <consortium name="The Broad Institute Genomics Platform"/>
            <consortium name="The Broad Institute Genome Sequencing Center for Infectious Disease"/>
            <person name="Wu L."/>
            <person name="Ma J."/>
        </authorList>
    </citation>
    <scope>NUCLEOTIDE SEQUENCE [LARGE SCALE GENOMIC DNA]</scope>
    <source>
        <strain evidence="5">NBRC 102407</strain>
    </source>
</reference>
<dbReference type="EMBL" id="BSPX01000059">
    <property type="protein sequence ID" value="GLT23765.1"/>
    <property type="molecule type" value="Genomic_DNA"/>
</dbReference>
<proteinExistence type="predicted"/>
<dbReference type="SMART" id="SM00062">
    <property type="entry name" value="PBPb"/>
    <property type="match status" value="1"/>
</dbReference>
<dbReference type="Gene3D" id="3.40.190.10">
    <property type="entry name" value="Periplasmic binding protein-like II"/>
    <property type="match status" value="2"/>
</dbReference>
<accession>A0ABQ6FH55</accession>
<feature type="signal peptide" evidence="2">
    <location>
        <begin position="1"/>
        <end position="27"/>
    </location>
</feature>
<gene>
    <name evidence="4" type="ORF">GCM10007933_32360</name>
</gene>
<evidence type="ECO:0000313" key="5">
    <source>
        <dbReference type="Proteomes" id="UP001157167"/>
    </source>
</evidence>
<protein>
    <submittedName>
        <fullName evidence="4">ABC transporter substrate-binding protein</fullName>
    </submittedName>
</protein>
<dbReference type="Pfam" id="PF00497">
    <property type="entry name" value="SBP_bac_3"/>
    <property type="match status" value="1"/>
</dbReference>
<dbReference type="RefSeq" id="WP_284188947.1">
    <property type="nucleotide sequence ID" value="NZ_BSPX01000059.1"/>
</dbReference>
<evidence type="ECO:0000256" key="2">
    <source>
        <dbReference type="SAM" id="SignalP"/>
    </source>
</evidence>
<organism evidence="4 5">
    <name type="scientific">Zoogloea oryzae</name>
    <dbReference type="NCBI Taxonomy" id="310767"/>
    <lineage>
        <taxon>Bacteria</taxon>
        <taxon>Pseudomonadati</taxon>
        <taxon>Pseudomonadota</taxon>
        <taxon>Betaproteobacteria</taxon>
        <taxon>Rhodocyclales</taxon>
        <taxon>Zoogloeaceae</taxon>
        <taxon>Zoogloea</taxon>
    </lineage>
</organism>
<keyword evidence="5" id="KW-1185">Reference proteome</keyword>
<dbReference type="InterPro" id="IPR001638">
    <property type="entry name" value="Solute-binding_3/MltF_N"/>
</dbReference>
<evidence type="ECO:0000256" key="1">
    <source>
        <dbReference type="ARBA" id="ARBA00022729"/>
    </source>
</evidence>
<dbReference type="PANTHER" id="PTHR35936:SF17">
    <property type="entry name" value="ARGININE-BINDING EXTRACELLULAR PROTEIN ARTP"/>
    <property type="match status" value="1"/>
</dbReference>
<evidence type="ECO:0000313" key="4">
    <source>
        <dbReference type="EMBL" id="GLT23765.1"/>
    </source>
</evidence>
<sequence length="304" mass="33920">MLHKPASLVRRLILAASLLCLCGGALANDLREIRERGVLRHLGVPYANFVTGSGDGLDVEIVQLFAKHLGVRYEFVPSTWETIFGDLTGKEIRFKPTVQEVGRRPIRGDMIANGMTILPPRLKVVDFSDPTFPSAVWLLARPDNPAQPIKPSGDKEQDIRATKAALKLGTTFVMDNSCLDPTLYDLENKGLKLKRFTGSTNLNDIVPAMLKHESDMTLLDVPDVMIALELWPGKIKVIGPISEEQRMAAAFRKDSPELREAFNQFLAGIKKDGTYMKLVKKYFRVAPRYLPEFFRDIPGGKATK</sequence>
<dbReference type="SUPFAM" id="SSF53850">
    <property type="entry name" value="Periplasmic binding protein-like II"/>
    <property type="match status" value="1"/>
</dbReference>
<dbReference type="PANTHER" id="PTHR35936">
    <property type="entry name" value="MEMBRANE-BOUND LYTIC MUREIN TRANSGLYCOSYLASE F"/>
    <property type="match status" value="1"/>
</dbReference>
<feature type="domain" description="Solute-binding protein family 3/N-terminal" evidence="3">
    <location>
        <begin position="48"/>
        <end position="286"/>
    </location>
</feature>
<dbReference type="Proteomes" id="UP001157167">
    <property type="component" value="Unassembled WGS sequence"/>
</dbReference>
<keyword evidence="1 2" id="KW-0732">Signal</keyword>